<evidence type="ECO:0000256" key="2">
    <source>
        <dbReference type="SAM" id="SignalP"/>
    </source>
</evidence>
<sequence>MRCYNLEFLLGSALCIASCTAVTLFVADSGGNVTTLALTGFKDNSTLSVTSTTPDCEVNPSWLTLDHASRVLYCLDRGGSTSASGSLNSFSISKDGALTHIARVNAPLSGVAGEIVTSPSGARGYVSASYNRSAAAVYALGKKGALPGTDPLQQVFPNISTTGPVPLRQDRSYLHHVILDPKKKFVVIPDLGGDRCRVYTYNKHKIAPIAEVDGLTADPGTGPRHGFFRIMANGETFFFFNGELSQKVYSYRVKYTKTGLAFTKVFEIPAIDDSLPATKAPTSEIAMSPDKRFLVVSNREKSFPDSPLLATGPSDTLSTFAINEDGTLELVQLAPSGGWLPRQFSFNKAGDKIAVGHQRNKTVVIWKRDVESGNIIPEDEGGKIGQVTLTGAVVATIWDE</sequence>
<accession>A0A9P8VUI0</accession>
<feature type="signal peptide" evidence="2">
    <location>
        <begin position="1"/>
        <end position="21"/>
    </location>
</feature>
<dbReference type="InterPro" id="IPR015943">
    <property type="entry name" value="WD40/YVTN_repeat-like_dom_sf"/>
</dbReference>
<dbReference type="EMBL" id="JAGPYM010000034">
    <property type="protein sequence ID" value="KAH6876573.1"/>
    <property type="molecule type" value="Genomic_DNA"/>
</dbReference>
<gene>
    <name evidence="3" type="ORF">B0T10DRAFT_521052</name>
</gene>
<reference evidence="3 4" key="1">
    <citation type="journal article" date="2021" name="Nat. Commun.">
        <title>Genetic determinants of endophytism in the Arabidopsis root mycobiome.</title>
        <authorList>
            <person name="Mesny F."/>
            <person name="Miyauchi S."/>
            <person name="Thiergart T."/>
            <person name="Pickel B."/>
            <person name="Atanasova L."/>
            <person name="Karlsson M."/>
            <person name="Huettel B."/>
            <person name="Barry K.W."/>
            <person name="Haridas S."/>
            <person name="Chen C."/>
            <person name="Bauer D."/>
            <person name="Andreopoulos W."/>
            <person name="Pangilinan J."/>
            <person name="LaButti K."/>
            <person name="Riley R."/>
            <person name="Lipzen A."/>
            <person name="Clum A."/>
            <person name="Drula E."/>
            <person name="Henrissat B."/>
            <person name="Kohler A."/>
            <person name="Grigoriev I.V."/>
            <person name="Martin F.M."/>
            <person name="Hacquard S."/>
        </authorList>
    </citation>
    <scope>NUCLEOTIDE SEQUENCE [LARGE SCALE GENOMIC DNA]</scope>
    <source>
        <strain evidence="3 4">MPI-CAGE-CH-0241</strain>
    </source>
</reference>
<dbReference type="PANTHER" id="PTHR30344:SF1">
    <property type="entry name" value="6-PHOSPHOGLUCONOLACTONASE"/>
    <property type="match status" value="1"/>
</dbReference>
<dbReference type="Proteomes" id="UP000777438">
    <property type="component" value="Unassembled WGS sequence"/>
</dbReference>
<feature type="chain" id="PRO_5040213431" evidence="2">
    <location>
        <begin position="22"/>
        <end position="400"/>
    </location>
</feature>
<keyword evidence="2" id="KW-0732">Signal</keyword>
<evidence type="ECO:0000313" key="4">
    <source>
        <dbReference type="Proteomes" id="UP000777438"/>
    </source>
</evidence>
<dbReference type="GO" id="GO:0017057">
    <property type="term" value="F:6-phosphogluconolactonase activity"/>
    <property type="evidence" value="ECO:0007669"/>
    <property type="project" value="TreeGrafter"/>
</dbReference>
<comment type="caution">
    <text evidence="3">The sequence shown here is derived from an EMBL/GenBank/DDBJ whole genome shotgun (WGS) entry which is preliminary data.</text>
</comment>
<dbReference type="InterPro" id="IPR050282">
    <property type="entry name" value="Cycloisomerase_2"/>
</dbReference>
<dbReference type="PANTHER" id="PTHR30344">
    <property type="entry name" value="6-PHOSPHOGLUCONOLACTONASE-RELATED"/>
    <property type="match status" value="1"/>
</dbReference>
<dbReference type="Gene3D" id="2.130.10.10">
    <property type="entry name" value="YVTN repeat-like/Quinoprotein amine dehydrogenase"/>
    <property type="match status" value="1"/>
</dbReference>
<dbReference type="AlphaFoldDB" id="A0A9P8VUI0"/>
<dbReference type="OrthoDB" id="9972196at2759"/>
<proteinExistence type="inferred from homology"/>
<dbReference type="InterPro" id="IPR011048">
    <property type="entry name" value="Haem_d1_sf"/>
</dbReference>
<evidence type="ECO:0000313" key="3">
    <source>
        <dbReference type="EMBL" id="KAH6876573.1"/>
    </source>
</evidence>
<evidence type="ECO:0000256" key="1">
    <source>
        <dbReference type="ARBA" id="ARBA00005564"/>
    </source>
</evidence>
<organism evidence="3 4">
    <name type="scientific">Thelonectria olida</name>
    <dbReference type="NCBI Taxonomy" id="1576542"/>
    <lineage>
        <taxon>Eukaryota</taxon>
        <taxon>Fungi</taxon>
        <taxon>Dikarya</taxon>
        <taxon>Ascomycota</taxon>
        <taxon>Pezizomycotina</taxon>
        <taxon>Sordariomycetes</taxon>
        <taxon>Hypocreomycetidae</taxon>
        <taxon>Hypocreales</taxon>
        <taxon>Nectriaceae</taxon>
        <taxon>Thelonectria</taxon>
    </lineage>
</organism>
<keyword evidence="4" id="KW-1185">Reference proteome</keyword>
<dbReference type="Pfam" id="PF10282">
    <property type="entry name" value="Lactonase"/>
    <property type="match status" value="1"/>
</dbReference>
<protein>
    <submittedName>
        <fullName evidence="3">Lactonase, 7-bladed beta-propeller-domain-containing protein</fullName>
    </submittedName>
</protein>
<dbReference type="InterPro" id="IPR019405">
    <property type="entry name" value="Lactonase_7-beta_prop"/>
</dbReference>
<dbReference type="SUPFAM" id="SSF51004">
    <property type="entry name" value="C-terminal (heme d1) domain of cytochrome cd1-nitrite reductase"/>
    <property type="match status" value="1"/>
</dbReference>
<comment type="similarity">
    <text evidence="1">Belongs to the cycloisomerase 2 family.</text>
</comment>
<name>A0A9P8VUI0_9HYPO</name>